<accession>A0A9X3HW91</accession>
<dbReference type="RefSeq" id="WP_265674414.1">
    <property type="nucleotide sequence ID" value="NZ_JAKRRY010000008.1"/>
</dbReference>
<reference evidence="1" key="1">
    <citation type="submission" date="2022-02" db="EMBL/GenBank/DDBJ databases">
        <title>Vibrio sp. nov, a new bacterium isolated from seawater.</title>
        <authorList>
            <person name="Yuan Y."/>
        </authorList>
    </citation>
    <scope>NUCLEOTIDE SEQUENCE</scope>
    <source>
        <strain evidence="1">ZSDZ65</strain>
    </source>
</reference>
<dbReference type="Proteomes" id="UP001155587">
    <property type="component" value="Unassembled WGS sequence"/>
</dbReference>
<proteinExistence type="predicted"/>
<dbReference type="EMBL" id="JAKRRY010000008">
    <property type="protein sequence ID" value="MCW8346013.1"/>
    <property type="molecule type" value="Genomic_DNA"/>
</dbReference>
<organism evidence="1 2">
    <name type="scientific">Vibrio qingdaonensis</name>
    <dbReference type="NCBI Taxonomy" id="2829491"/>
    <lineage>
        <taxon>Bacteria</taxon>
        <taxon>Pseudomonadati</taxon>
        <taxon>Pseudomonadota</taxon>
        <taxon>Gammaproteobacteria</taxon>
        <taxon>Vibrionales</taxon>
        <taxon>Vibrionaceae</taxon>
        <taxon>Vibrio</taxon>
    </lineage>
</organism>
<gene>
    <name evidence="1" type="ORF">MD535_08330</name>
</gene>
<dbReference type="AlphaFoldDB" id="A0A9X3HW91"/>
<comment type="caution">
    <text evidence="1">The sequence shown here is derived from an EMBL/GenBank/DDBJ whole genome shotgun (WGS) entry which is preliminary data.</text>
</comment>
<sequence length="169" mass="19094">MNKSFPKCTLTAEQKALKGPAKSKLYRQLYDDCIEKMKLKGFSFPRDKNNALGINVSELARWCGFKSRQTINDNSYIQARIKQDIIELGISNSTLNSSSNENQTIETDSSTIDTHKINKLQEKISSQELIIQDLEAQLLACKAHRNNIEGTHLRQVENMLLCGGRSFAN</sequence>
<keyword evidence="2" id="KW-1185">Reference proteome</keyword>
<evidence type="ECO:0000313" key="2">
    <source>
        <dbReference type="Proteomes" id="UP001155587"/>
    </source>
</evidence>
<protein>
    <submittedName>
        <fullName evidence="1">Uncharacterized protein</fullName>
    </submittedName>
</protein>
<name>A0A9X3HW91_9VIBR</name>
<evidence type="ECO:0000313" key="1">
    <source>
        <dbReference type="EMBL" id="MCW8346013.1"/>
    </source>
</evidence>